<name>A0A9D1YDD9_9FIRM</name>
<comment type="similarity">
    <text evidence="4 17">Belongs to the MurCDEF family.</text>
</comment>
<dbReference type="PANTHER" id="PTHR43692:SF1">
    <property type="entry name" value="UDP-N-ACETYLMURAMOYLALANINE--D-GLUTAMATE LIGASE"/>
    <property type="match status" value="1"/>
</dbReference>
<evidence type="ECO:0000256" key="1">
    <source>
        <dbReference type="ARBA" id="ARBA00002734"/>
    </source>
</evidence>
<dbReference type="GO" id="GO:0005524">
    <property type="term" value="F:ATP binding"/>
    <property type="evidence" value="ECO:0007669"/>
    <property type="project" value="UniProtKB-UniRule"/>
</dbReference>
<sequence>MELTLQEYLSGLKGQRVAVVGIGVSNTPLIQLLVRAGVKVTACDKRTREQFDGQAAALESLGVELHLGPDYLDGLRNYPVIFRTPGLRPDVPQLLDAKEHGSVITSEMEVFFQVCPCRILAVTGSDGKTTTTSIIAGLLKAAGYNTFVGGNIGRPLLADAGDMSPEDMVVVELSSFQLMTMDRSAEIAVVTNLAPNHLDVHTSMEEYVSAKQNIYRHQNAGGLVVLNYDNDITRSFADDAVGEVTFFSRKERLEQGVYVHDGAIWVSDEHGPRRVLPLLDILLPGDHNVENYMAAIGAVNGLVPDEVIRAFAASFQGVEHRIELVRTLREVRYYNDSIASSPSRTIAGLRCFPEKVILIAGGYDKHIPFDTLGPEIVAHVKKLFLTGATAAKIRAAVEAAPDYAPGAPEIVEIDDFKETVLAAHRAAEPGDVVILSPAGAAFDKFKNFMERGAFFKEIVNSLE</sequence>
<evidence type="ECO:0000256" key="18">
    <source>
        <dbReference type="RuleBase" id="RU003664"/>
    </source>
</evidence>
<evidence type="ECO:0000256" key="3">
    <source>
        <dbReference type="ARBA" id="ARBA00004752"/>
    </source>
</evidence>
<gene>
    <name evidence="17" type="primary">murD</name>
    <name evidence="21" type="ORF">H9841_10520</name>
</gene>
<evidence type="ECO:0000313" key="22">
    <source>
        <dbReference type="Proteomes" id="UP000823868"/>
    </source>
</evidence>
<dbReference type="HAMAP" id="MF_00639">
    <property type="entry name" value="MurD"/>
    <property type="match status" value="1"/>
</dbReference>
<feature type="domain" description="Mur ligase C-terminal" evidence="19">
    <location>
        <begin position="320"/>
        <end position="439"/>
    </location>
</feature>
<evidence type="ECO:0000259" key="19">
    <source>
        <dbReference type="Pfam" id="PF02875"/>
    </source>
</evidence>
<dbReference type="SUPFAM" id="SSF53623">
    <property type="entry name" value="MurD-like peptide ligases, catalytic domain"/>
    <property type="match status" value="1"/>
</dbReference>
<evidence type="ECO:0000256" key="14">
    <source>
        <dbReference type="ARBA" id="ARBA00030398"/>
    </source>
</evidence>
<evidence type="ECO:0000256" key="8">
    <source>
        <dbReference type="ARBA" id="ARBA00022598"/>
    </source>
</evidence>
<dbReference type="NCBIfam" id="TIGR01087">
    <property type="entry name" value="murD"/>
    <property type="match status" value="1"/>
</dbReference>
<evidence type="ECO:0000313" key="21">
    <source>
        <dbReference type="EMBL" id="HIY22316.1"/>
    </source>
</evidence>
<reference evidence="21" key="1">
    <citation type="journal article" date="2021" name="PeerJ">
        <title>Extensive microbial diversity within the chicken gut microbiome revealed by metagenomics and culture.</title>
        <authorList>
            <person name="Gilroy R."/>
            <person name="Ravi A."/>
            <person name="Getino M."/>
            <person name="Pursley I."/>
            <person name="Horton D.L."/>
            <person name="Alikhan N.F."/>
            <person name="Baker D."/>
            <person name="Gharbi K."/>
            <person name="Hall N."/>
            <person name="Watson M."/>
            <person name="Adriaenssens E.M."/>
            <person name="Foster-Nyarko E."/>
            <person name="Jarju S."/>
            <person name="Secka A."/>
            <person name="Antonio M."/>
            <person name="Oren A."/>
            <person name="Chaudhuri R.R."/>
            <person name="La Ragione R."/>
            <person name="Hildebrand F."/>
            <person name="Pallen M.J."/>
        </authorList>
    </citation>
    <scope>NUCLEOTIDE SEQUENCE</scope>
    <source>
        <strain evidence="21">ChiBcec16_6824</strain>
    </source>
</reference>
<keyword evidence="9 17" id="KW-0547">Nucleotide-binding</keyword>
<dbReference type="AlphaFoldDB" id="A0A9D1YDD9"/>
<keyword evidence="17 18" id="KW-0131">Cell cycle</keyword>
<dbReference type="Proteomes" id="UP000823868">
    <property type="component" value="Unassembled WGS sequence"/>
</dbReference>
<evidence type="ECO:0000256" key="13">
    <source>
        <dbReference type="ARBA" id="ARBA00023316"/>
    </source>
</evidence>
<dbReference type="InterPro" id="IPR005762">
    <property type="entry name" value="MurD"/>
</dbReference>
<comment type="catalytic activity">
    <reaction evidence="16 17 18">
        <text>UDP-N-acetyl-alpha-D-muramoyl-L-alanine + D-glutamate + ATP = UDP-N-acetyl-alpha-D-muramoyl-L-alanyl-D-glutamate + ADP + phosphate + H(+)</text>
        <dbReference type="Rhea" id="RHEA:16429"/>
        <dbReference type="ChEBI" id="CHEBI:15378"/>
        <dbReference type="ChEBI" id="CHEBI:29986"/>
        <dbReference type="ChEBI" id="CHEBI:30616"/>
        <dbReference type="ChEBI" id="CHEBI:43474"/>
        <dbReference type="ChEBI" id="CHEBI:83898"/>
        <dbReference type="ChEBI" id="CHEBI:83900"/>
        <dbReference type="ChEBI" id="CHEBI:456216"/>
        <dbReference type="EC" id="6.3.2.9"/>
    </reaction>
</comment>
<dbReference type="GO" id="GO:0005737">
    <property type="term" value="C:cytoplasm"/>
    <property type="evidence" value="ECO:0007669"/>
    <property type="project" value="UniProtKB-SubCell"/>
</dbReference>
<dbReference type="InterPro" id="IPR013221">
    <property type="entry name" value="Mur_ligase_cen"/>
</dbReference>
<evidence type="ECO:0000256" key="12">
    <source>
        <dbReference type="ARBA" id="ARBA00022984"/>
    </source>
</evidence>
<comment type="subcellular location">
    <subcellularLocation>
        <location evidence="2 17 18">Cytoplasm</location>
    </subcellularLocation>
</comment>
<dbReference type="EC" id="6.3.2.9" evidence="5 17"/>
<evidence type="ECO:0000256" key="5">
    <source>
        <dbReference type="ARBA" id="ARBA00012212"/>
    </source>
</evidence>
<feature type="binding site" evidence="17">
    <location>
        <begin position="124"/>
        <end position="130"/>
    </location>
    <ligand>
        <name>ATP</name>
        <dbReference type="ChEBI" id="CHEBI:30616"/>
    </ligand>
</feature>
<accession>A0A9D1YDD9</accession>
<dbReference type="Pfam" id="PF21799">
    <property type="entry name" value="MurD-like_N"/>
    <property type="match status" value="1"/>
</dbReference>
<dbReference type="PANTHER" id="PTHR43692">
    <property type="entry name" value="UDP-N-ACETYLMURAMOYLALANINE--D-GLUTAMATE LIGASE"/>
    <property type="match status" value="1"/>
</dbReference>
<evidence type="ECO:0000256" key="17">
    <source>
        <dbReference type="HAMAP-Rule" id="MF_00639"/>
    </source>
</evidence>
<organism evidence="21 22">
    <name type="scientific">Candidatus Flavonifractor merdigallinarum</name>
    <dbReference type="NCBI Taxonomy" id="2838589"/>
    <lineage>
        <taxon>Bacteria</taxon>
        <taxon>Bacillati</taxon>
        <taxon>Bacillota</taxon>
        <taxon>Clostridia</taxon>
        <taxon>Eubacteriales</taxon>
        <taxon>Oscillospiraceae</taxon>
        <taxon>Flavonifractor</taxon>
    </lineage>
</organism>
<keyword evidence="7 17" id="KW-0963">Cytoplasm</keyword>
<dbReference type="Pfam" id="PF02875">
    <property type="entry name" value="Mur_ligase_C"/>
    <property type="match status" value="1"/>
</dbReference>
<keyword evidence="11 17" id="KW-0133">Cell shape</keyword>
<dbReference type="GO" id="GO:0071555">
    <property type="term" value="P:cell wall organization"/>
    <property type="evidence" value="ECO:0007669"/>
    <property type="project" value="UniProtKB-KW"/>
</dbReference>
<dbReference type="SUPFAM" id="SSF51984">
    <property type="entry name" value="MurCD N-terminal domain"/>
    <property type="match status" value="1"/>
</dbReference>
<evidence type="ECO:0000256" key="9">
    <source>
        <dbReference type="ARBA" id="ARBA00022741"/>
    </source>
</evidence>
<comment type="function">
    <text evidence="1 17 18">Cell wall formation. Catalyzes the addition of glutamate to the nucleotide precursor UDP-N-acetylmuramoyl-L-alanine (UMA).</text>
</comment>
<reference evidence="21" key="2">
    <citation type="submission" date="2021-04" db="EMBL/GenBank/DDBJ databases">
        <authorList>
            <person name="Gilroy R."/>
        </authorList>
    </citation>
    <scope>NUCLEOTIDE SEQUENCE</scope>
    <source>
        <strain evidence="21">ChiBcec16_6824</strain>
    </source>
</reference>
<protein>
    <recommendedName>
        <fullName evidence="6 17">UDP-N-acetylmuramoylalanine--D-glutamate ligase</fullName>
        <ecNumber evidence="5 17">6.3.2.9</ecNumber>
    </recommendedName>
    <alternativeName>
        <fullName evidence="15 17">D-glutamic acid-adding enzyme</fullName>
    </alternativeName>
    <alternativeName>
        <fullName evidence="14 17">UDP-N-acetylmuramoyl-L-alanyl-D-glutamate synthetase</fullName>
    </alternativeName>
</protein>
<dbReference type="GO" id="GO:0051301">
    <property type="term" value="P:cell division"/>
    <property type="evidence" value="ECO:0007669"/>
    <property type="project" value="UniProtKB-KW"/>
</dbReference>
<evidence type="ECO:0000256" key="15">
    <source>
        <dbReference type="ARBA" id="ARBA00032324"/>
    </source>
</evidence>
<dbReference type="InterPro" id="IPR036615">
    <property type="entry name" value="Mur_ligase_C_dom_sf"/>
</dbReference>
<evidence type="ECO:0000256" key="10">
    <source>
        <dbReference type="ARBA" id="ARBA00022840"/>
    </source>
</evidence>
<dbReference type="SUPFAM" id="SSF53244">
    <property type="entry name" value="MurD-like peptide ligases, peptide-binding domain"/>
    <property type="match status" value="1"/>
</dbReference>
<dbReference type="InterPro" id="IPR004101">
    <property type="entry name" value="Mur_ligase_C"/>
</dbReference>
<dbReference type="GO" id="GO:0008360">
    <property type="term" value="P:regulation of cell shape"/>
    <property type="evidence" value="ECO:0007669"/>
    <property type="project" value="UniProtKB-KW"/>
</dbReference>
<comment type="pathway">
    <text evidence="3 17 18">Cell wall biogenesis; peptidoglycan biosynthesis.</text>
</comment>
<evidence type="ECO:0000259" key="20">
    <source>
        <dbReference type="Pfam" id="PF08245"/>
    </source>
</evidence>
<keyword evidence="12 17" id="KW-0573">Peptidoglycan synthesis</keyword>
<dbReference type="Gene3D" id="3.40.50.720">
    <property type="entry name" value="NAD(P)-binding Rossmann-like Domain"/>
    <property type="match status" value="1"/>
</dbReference>
<dbReference type="EMBL" id="DXDX01000189">
    <property type="protein sequence ID" value="HIY22316.1"/>
    <property type="molecule type" value="Genomic_DNA"/>
</dbReference>
<keyword evidence="8 17" id="KW-0436">Ligase</keyword>
<proteinExistence type="inferred from homology"/>
<evidence type="ECO:0000256" key="2">
    <source>
        <dbReference type="ARBA" id="ARBA00004496"/>
    </source>
</evidence>
<keyword evidence="13 17" id="KW-0961">Cell wall biogenesis/degradation</keyword>
<keyword evidence="10 17" id="KW-0067">ATP-binding</keyword>
<comment type="caution">
    <text evidence="21">The sequence shown here is derived from an EMBL/GenBank/DDBJ whole genome shotgun (WGS) entry which is preliminary data.</text>
</comment>
<evidence type="ECO:0000256" key="7">
    <source>
        <dbReference type="ARBA" id="ARBA00022490"/>
    </source>
</evidence>
<dbReference type="InterPro" id="IPR036565">
    <property type="entry name" value="Mur-like_cat_sf"/>
</dbReference>
<dbReference type="GO" id="GO:0009252">
    <property type="term" value="P:peptidoglycan biosynthetic process"/>
    <property type="evidence" value="ECO:0007669"/>
    <property type="project" value="UniProtKB-UniRule"/>
</dbReference>
<keyword evidence="17 18" id="KW-0132">Cell division</keyword>
<evidence type="ECO:0000256" key="11">
    <source>
        <dbReference type="ARBA" id="ARBA00022960"/>
    </source>
</evidence>
<dbReference type="Pfam" id="PF08245">
    <property type="entry name" value="Mur_ligase_M"/>
    <property type="match status" value="1"/>
</dbReference>
<evidence type="ECO:0000256" key="16">
    <source>
        <dbReference type="ARBA" id="ARBA00047632"/>
    </source>
</evidence>
<dbReference type="Gene3D" id="3.90.190.20">
    <property type="entry name" value="Mur ligase, C-terminal domain"/>
    <property type="match status" value="1"/>
</dbReference>
<dbReference type="Gene3D" id="3.40.1190.10">
    <property type="entry name" value="Mur-like, catalytic domain"/>
    <property type="match status" value="1"/>
</dbReference>
<dbReference type="GO" id="GO:0008764">
    <property type="term" value="F:UDP-N-acetylmuramoylalanine-D-glutamate ligase activity"/>
    <property type="evidence" value="ECO:0007669"/>
    <property type="project" value="UniProtKB-UniRule"/>
</dbReference>
<evidence type="ECO:0000256" key="4">
    <source>
        <dbReference type="ARBA" id="ARBA00010416"/>
    </source>
</evidence>
<feature type="domain" description="Mur ligase central" evidence="20">
    <location>
        <begin position="122"/>
        <end position="299"/>
    </location>
</feature>
<evidence type="ECO:0000256" key="6">
    <source>
        <dbReference type="ARBA" id="ARBA00015655"/>
    </source>
</evidence>